<dbReference type="PANTHER" id="PTHR14209">
    <property type="entry name" value="ISOAMYL ACETATE-HYDROLYZING ESTERASE 1"/>
    <property type="match status" value="1"/>
</dbReference>
<protein>
    <submittedName>
        <fullName evidence="6">GDSL esterase/lipase CPRD49-like</fullName>
    </submittedName>
</protein>
<dbReference type="Proteomes" id="UP000087171">
    <property type="component" value="Chromosome Ca3"/>
</dbReference>
<keyword evidence="3" id="KW-0442">Lipid degradation</keyword>
<keyword evidence="2" id="KW-0378">Hydrolase</keyword>
<name>A0A1S2XPE3_CICAR</name>
<dbReference type="GO" id="GO:0016042">
    <property type="term" value="P:lipid catabolic process"/>
    <property type="evidence" value="ECO:0007669"/>
    <property type="project" value="UniProtKB-KW"/>
</dbReference>
<organism evidence="5 6">
    <name type="scientific">Cicer arietinum</name>
    <name type="common">Chickpea</name>
    <name type="synonym">Garbanzo</name>
    <dbReference type="NCBI Taxonomy" id="3827"/>
    <lineage>
        <taxon>Eukaryota</taxon>
        <taxon>Viridiplantae</taxon>
        <taxon>Streptophyta</taxon>
        <taxon>Embryophyta</taxon>
        <taxon>Tracheophyta</taxon>
        <taxon>Spermatophyta</taxon>
        <taxon>Magnoliopsida</taxon>
        <taxon>eudicotyledons</taxon>
        <taxon>Gunneridae</taxon>
        <taxon>Pentapetalae</taxon>
        <taxon>rosids</taxon>
        <taxon>fabids</taxon>
        <taxon>Fabales</taxon>
        <taxon>Fabaceae</taxon>
        <taxon>Papilionoideae</taxon>
        <taxon>50 kb inversion clade</taxon>
        <taxon>NPAAA clade</taxon>
        <taxon>Hologalegina</taxon>
        <taxon>IRL clade</taxon>
        <taxon>Cicereae</taxon>
        <taxon>Cicer</taxon>
    </lineage>
</organism>
<dbReference type="GO" id="GO:0016787">
    <property type="term" value="F:hydrolase activity"/>
    <property type="evidence" value="ECO:0007669"/>
    <property type="project" value="UniProtKB-KW"/>
</dbReference>
<dbReference type="Pfam" id="PF13472">
    <property type="entry name" value="Lipase_GDSL_2"/>
    <property type="match status" value="1"/>
</dbReference>
<evidence type="ECO:0000256" key="1">
    <source>
        <dbReference type="ARBA" id="ARBA00008668"/>
    </source>
</evidence>
<proteinExistence type="inferred from homology"/>
<dbReference type="InterPro" id="IPR036514">
    <property type="entry name" value="SGNH_hydro_sf"/>
</dbReference>
<dbReference type="GeneID" id="101513877"/>
<accession>A0A1S2XPE3</accession>
<dbReference type="SUPFAM" id="SSF52266">
    <property type="entry name" value="SGNH hydrolase"/>
    <property type="match status" value="1"/>
</dbReference>
<dbReference type="InterPro" id="IPR045136">
    <property type="entry name" value="Iah1-like"/>
</dbReference>
<gene>
    <name evidence="6" type="primary">LOC101513877</name>
</gene>
<evidence type="ECO:0000313" key="5">
    <source>
        <dbReference type="Proteomes" id="UP000087171"/>
    </source>
</evidence>
<comment type="similarity">
    <text evidence="1">Belongs to the 'GDSL' lipolytic enzyme family.</text>
</comment>
<dbReference type="STRING" id="3827.A0A1S2XPE3"/>
<dbReference type="FunFam" id="3.40.50.1110:FF:000002">
    <property type="entry name" value="isoamyl acetate-hydrolyzing esterase 1 homolog"/>
    <property type="match status" value="1"/>
</dbReference>
<sequence>MCMCLLLRDNNIEHNNNNNNMEHNNNNNIEHKNNNNIEQRTTRPQFVLFGSSIVQYSFHQGWGANLSHVYARKADIVLRGYAGWNSKRALQVVDKVFPKNAPKQPDLVIVYFGGNDSTLKHDSGYGPHVPLDEYKENMRKIAQHLKSLSEDIRIIFLSTPPIDEAKIQKFSGDEKPTKTNEECEKYSEACIAMCLEENIKVIDLWNLIQKNTNWKNAYIWDDGIHLTTKGNEVVSNAILDVLKDAEWKPSLYWKNMSAEFEEDSPYDPVTLHFKPINISHAPFPFPRSNM</sequence>
<reference evidence="6" key="2">
    <citation type="submission" date="2025-08" db="UniProtKB">
        <authorList>
            <consortium name="RefSeq"/>
        </authorList>
    </citation>
    <scope>IDENTIFICATION</scope>
    <source>
        <tissue evidence="6">Etiolated seedlings</tissue>
    </source>
</reference>
<dbReference type="Gene3D" id="3.40.50.1110">
    <property type="entry name" value="SGNH hydrolase"/>
    <property type="match status" value="1"/>
</dbReference>
<keyword evidence="3" id="KW-0443">Lipid metabolism</keyword>
<dbReference type="KEGG" id="cam:101513877"/>
<reference evidence="5" key="1">
    <citation type="journal article" date="2013" name="Nat. Biotechnol.">
        <title>Draft genome sequence of chickpea (Cicer arietinum) provides a resource for trait improvement.</title>
        <authorList>
            <person name="Varshney R.K."/>
            <person name="Song C."/>
            <person name="Saxena R.K."/>
            <person name="Azam S."/>
            <person name="Yu S."/>
            <person name="Sharpe A.G."/>
            <person name="Cannon S."/>
            <person name="Baek J."/>
            <person name="Rosen B.D."/>
            <person name="Tar'an B."/>
            <person name="Millan T."/>
            <person name="Zhang X."/>
            <person name="Ramsay L.D."/>
            <person name="Iwata A."/>
            <person name="Wang Y."/>
            <person name="Nelson W."/>
            <person name="Farmer A.D."/>
            <person name="Gaur P.M."/>
            <person name="Soderlund C."/>
            <person name="Penmetsa R.V."/>
            <person name="Xu C."/>
            <person name="Bharti A.K."/>
            <person name="He W."/>
            <person name="Winter P."/>
            <person name="Zhao S."/>
            <person name="Hane J.K."/>
            <person name="Carrasquilla-Garcia N."/>
            <person name="Condie J.A."/>
            <person name="Upadhyaya H.D."/>
            <person name="Luo M.C."/>
            <person name="Thudi M."/>
            <person name="Gowda C.L."/>
            <person name="Singh N.P."/>
            <person name="Lichtenzveig J."/>
            <person name="Gali K.K."/>
            <person name="Rubio J."/>
            <person name="Nadarajan N."/>
            <person name="Dolezel J."/>
            <person name="Bansal K.C."/>
            <person name="Xu X."/>
            <person name="Edwards D."/>
            <person name="Zhang G."/>
            <person name="Kahl G."/>
            <person name="Gil J."/>
            <person name="Singh K.B."/>
            <person name="Datta S.K."/>
            <person name="Jackson S.A."/>
            <person name="Wang J."/>
            <person name="Cook D.R."/>
        </authorList>
    </citation>
    <scope>NUCLEOTIDE SEQUENCE [LARGE SCALE GENOMIC DNA]</scope>
    <source>
        <strain evidence="5">cv. CDC Frontier</strain>
    </source>
</reference>
<dbReference type="InterPro" id="IPR013830">
    <property type="entry name" value="SGNH_hydro"/>
</dbReference>
<feature type="domain" description="SGNH hydrolase-type esterase" evidence="4">
    <location>
        <begin position="48"/>
        <end position="232"/>
    </location>
</feature>
<dbReference type="CDD" id="cd01838">
    <property type="entry name" value="Isoamyl_acetate_hydrolase_like"/>
    <property type="match status" value="1"/>
</dbReference>
<evidence type="ECO:0000256" key="3">
    <source>
        <dbReference type="ARBA" id="ARBA00022963"/>
    </source>
</evidence>
<dbReference type="eggNOG" id="KOG3035">
    <property type="taxonomic scope" value="Eukaryota"/>
</dbReference>
<dbReference type="PANTHER" id="PTHR14209:SF21">
    <property type="entry name" value="HYDROLYZING ESTERASE-LIKE PROTEIN, PUTATIVE-RELATED"/>
    <property type="match status" value="1"/>
</dbReference>
<dbReference type="AlphaFoldDB" id="A0A1S2XPE3"/>
<evidence type="ECO:0000313" key="6">
    <source>
        <dbReference type="RefSeq" id="XP_004492446.1"/>
    </source>
</evidence>
<evidence type="ECO:0000259" key="4">
    <source>
        <dbReference type="Pfam" id="PF13472"/>
    </source>
</evidence>
<evidence type="ECO:0000256" key="2">
    <source>
        <dbReference type="ARBA" id="ARBA00022801"/>
    </source>
</evidence>
<dbReference type="OrthoDB" id="671439at2759"/>
<dbReference type="RefSeq" id="XP_004492446.1">
    <property type="nucleotide sequence ID" value="XM_004492389.3"/>
</dbReference>
<keyword evidence="5" id="KW-1185">Reference proteome</keyword>
<dbReference type="PaxDb" id="3827-XP_004492446.1"/>